<dbReference type="EMBL" id="MT142089">
    <property type="protein sequence ID" value="QJA74318.1"/>
    <property type="molecule type" value="Genomic_DNA"/>
</dbReference>
<gene>
    <name evidence="2" type="ORF">MM415A02049_0014</name>
    <name evidence="1" type="ORF">MM415B01567_0003</name>
</gene>
<reference evidence="1" key="1">
    <citation type="submission" date="2020-03" db="EMBL/GenBank/DDBJ databases">
        <title>The deep terrestrial virosphere.</title>
        <authorList>
            <person name="Holmfeldt K."/>
            <person name="Nilsson E."/>
            <person name="Simone D."/>
            <person name="Lopez-Fernandez M."/>
            <person name="Wu X."/>
            <person name="de Brujin I."/>
            <person name="Lundin D."/>
            <person name="Andersson A."/>
            <person name="Bertilsson S."/>
            <person name="Dopson M."/>
        </authorList>
    </citation>
    <scope>NUCLEOTIDE SEQUENCE</scope>
    <source>
        <strain evidence="2">MM415A02049</strain>
        <strain evidence="1">MM415B01567</strain>
    </source>
</reference>
<dbReference type="AlphaFoldDB" id="A0A6M3IK38"/>
<organism evidence="1">
    <name type="scientific">viral metagenome</name>
    <dbReference type="NCBI Taxonomy" id="1070528"/>
    <lineage>
        <taxon>unclassified sequences</taxon>
        <taxon>metagenomes</taxon>
        <taxon>organismal metagenomes</taxon>
    </lineage>
</organism>
<proteinExistence type="predicted"/>
<sequence length="235" mass="26995">MKDVLYIQRFADGFLANCINDKDVKQQVAIIETRGAVVSPIDEHPGYYLFFGMTKHPNIFKKHPLLFLCEAEHTTHGQLIEALFNDASRMKASVIYSNRGSSRKQQAGFYRDVWTHRVRQNVPLRVMPAPSVKDVDYGRGIIQDWTREDAIVRPKKRRTVLARQMTEEMREQVVDPAEDRWYAFHALRYLIAGFIKDPPLSLRAHSTPWGDRFDDISVPASPIGQQAGNRLGAWT</sequence>
<evidence type="ECO:0008006" key="3">
    <source>
        <dbReference type="Google" id="ProtNLM"/>
    </source>
</evidence>
<evidence type="ECO:0000313" key="2">
    <source>
        <dbReference type="EMBL" id="QJA74318.1"/>
    </source>
</evidence>
<evidence type="ECO:0000313" key="1">
    <source>
        <dbReference type="EMBL" id="QJA57763.1"/>
    </source>
</evidence>
<dbReference type="EMBL" id="MT141291">
    <property type="protein sequence ID" value="QJA57763.1"/>
    <property type="molecule type" value="Genomic_DNA"/>
</dbReference>
<protein>
    <recommendedName>
        <fullName evidence="3">Terminase</fullName>
    </recommendedName>
</protein>
<name>A0A6M3IK38_9ZZZZ</name>
<accession>A0A6M3IK38</accession>